<evidence type="ECO:0008006" key="4">
    <source>
        <dbReference type="Google" id="ProtNLM"/>
    </source>
</evidence>
<comment type="caution">
    <text evidence="2">The sequence shown here is derived from an EMBL/GenBank/DDBJ whole genome shotgun (WGS) entry which is preliminary data.</text>
</comment>
<gene>
    <name evidence="2" type="ORF">D1223_07425</name>
</gene>
<dbReference type="Proteomes" id="UP000266385">
    <property type="component" value="Unassembled WGS sequence"/>
</dbReference>
<keyword evidence="1" id="KW-0812">Transmembrane</keyword>
<keyword evidence="1" id="KW-1133">Transmembrane helix</keyword>
<feature type="transmembrane region" description="Helical" evidence="1">
    <location>
        <begin position="116"/>
        <end position="138"/>
    </location>
</feature>
<sequence>MQDKNAKLNVLETMPVREVVAVVHSEDQLISATDQLMAAGIDRADIDLMADRNTILRKLGKYYYDPSEIADNPDVPRQALILREELTEGAAGAFGVLFYLGALSTAGAVVASGGAVAAAALAALAGGAVTGGLGAAFAHNLTAEKMRKLKFDLLSGGILLFVRVRNDSKEQKALNVLEAIGADNVHVHEIQLSKTVADIPLSQINPDPWLGNERLGDVC</sequence>
<proteinExistence type="predicted"/>
<organism evidence="2 3">
    <name type="scientific">Henriciella mobilis</name>
    <dbReference type="NCBI Taxonomy" id="2305467"/>
    <lineage>
        <taxon>Bacteria</taxon>
        <taxon>Pseudomonadati</taxon>
        <taxon>Pseudomonadota</taxon>
        <taxon>Alphaproteobacteria</taxon>
        <taxon>Hyphomonadales</taxon>
        <taxon>Hyphomonadaceae</taxon>
        <taxon>Henriciella</taxon>
    </lineage>
</organism>
<name>A0A399RL54_9PROT</name>
<evidence type="ECO:0000256" key="1">
    <source>
        <dbReference type="SAM" id="Phobius"/>
    </source>
</evidence>
<evidence type="ECO:0000313" key="3">
    <source>
        <dbReference type="Proteomes" id="UP000266385"/>
    </source>
</evidence>
<protein>
    <recommendedName>
        <fullName evidence="4">DUF1269 domain-containing protein</fullName>
    </recommendedName>
</protein>
<reference evidence="2 3" key="1">
    <citation type="submission" date="2018-08" db="EMBL/GenBank/DDBJ databases">
        <title>Henriciella mobilis sp. nov., isolated from seawater.</title>
        <authorList>
            <person name="Cheng H."/>
            <person name="Wu Y.-H."/>
            <person name="Xu X.-W."/>
            <person name="Guo L.-L."/>
        </authorList>
    </citation>
    <scope>NUCLEOTIDE SEQUENCE [LARGE SCALE GENOMIC DNA]</scope>
    <source>
        <strain evidence="2 3">JN25</strain>
    </source>
</reference>
<accession>A0A399RL54</accession>
<dbReference type="EMBL" id="QWFX01000006">
    <property type="protein sequence ID" value="RIJ30455.1"/>
    <property type="molecule type" value="Genomic_DNA"/>
</dbReference>
<evidence type="ECO:0000313" key="2">
    <source>
        <dbReference type="EMBL" id="RIJ30455.1"/>
    </source>
</evidence>
<feature type="transmembrane region" description="Helical" evidence="1">
    <location>
        <begin position="90"/>
        <end position="110"/>
    </location>
</feature>
<keyword evidence="3" id="KW-1185">Reference proteome</keyword>
<dbReference type="OrthoDB" id="7743649at2"/>
<dbReference type="RefSeq" id="WP_119375770.1">
    <property type="nucleotide sequence ID" value="NZ_QWFX01000006.1"/>
</dbReference>
<keyword evidence="1" id="KW-0472">Membrane</keyword>
<dbReference type="AlphaFoldDB" id="A0A399RL54"/>